<evidence type="ECO:0000259" key="2">
    <source>
        <dbReference type="Pfam" id="PF01757"/>
    </source>
</evidence>
<keyword evidence="1" id="KW-0812">Transmembrane</keyword>
<name>A0AAW4YXN5_9GAMM</name>
<feature type="transmembrane region" description="Helical" evidence="1">
    <location>
        <begin position="12"/>
        <end position="29"/>
    </location>
</feature>
<dbReference type="Proteomes" id="UP001320178">
    <property type="component" value="Unassembled WGS sequence"/>
</dbReference>
<protein>
    <submittedName>
        <fullName evidence="4">Acyltransferase</fullName>
    </submittedName>
</protein>
<feature type="transmembrane region" description="Helical" evidence="1">
    <location>
        <begin position="216"/>
        <end position="235"/>
    </location>
</feature>
<dbReference type="InterPro" id="IPR002656">
    <property type="entry name" value="Acyl_transf_3_dom"/>
</dbReference>
<keyword evidence="4" id="KW-0012">Acyltransferase</keyword>
<evidence type="ECO:0000256" key="1">
    <source>
        <dbReference type="SAM" id="Phobius"/>
    </source>
</evidence>
<dbReference type="AlphaFoldDB" id="A0AAW4YXN5"/>
<dbReference type="PANTHER" id="PTHR23028">
    <property type="entry name" value="ACETYLTRANSFERASE"/>
    <property type="match status" value="1"/>
</dbReference>
<accession>A0AAW4YXN5</accession>
<feature type="transmembrane region" description="Helical" evidence="1">
    <location>
        <begin position="162"/>
        <end position="181"/>
    </location>
</feature>
<keyword evidence="4" id="KW-0808">Transferase</keyword>
<proteinExistence type="predicted"/>
<feature type="transmembrane region" description="Helical" evidence="1">
    <location>
        <begin position="305"/>
        <end position="324"/>
    </location>
</feature>
<reference evidence="4" key="2">
    <citation type="journal article" date="2021" name="Front. Microbiol.">
        <title>Aerobic Denitrification and Heterotrophic Sulfur Oxidation in the Genus Halomonas Revealed by Six Novel Species Characterizations and Genome-Based Analysis.</title>
        <authorList>
            <person name="Wang L."/>
            <person name="Shao Z."/>
        </authorList>
    </citation>
    <scope>NUCLEOTIDE SEQUENCE</scope>
    <source>
        <strain evidence="4">MCCC 1A05776</strain>
    </source>
</reference>
<organism evidence="4 5">
    <name type="scientific">Billgrantia desiderata</name>
    <dbReference type="NCBI Taxonomy" id="52021"/>
    <lineage>
        <taxon>Bacteria</taxon>
        <taxon>Pseudomonadati</taxon>
        <taxon>Pseudomonadota</taxon>
        <taxon>Gammaproteobacteria</taxon>
        <taxon>Oceanospirillales</taxon>
        <taxon>Halomonadaceae</taxon>
        <taxon>Billgrantia</taxon>
    </lineage>
</organism>
<evidence type="ECO:0000313" key="4">
    <source>
        <dbReference type="EMBL" id="MCE8052950.1"/>
    </source>
</evidence>
<dbReference type="GO" id="GO:0016747">
    <property type="term" value="F:acyltransferase activity, transferring groups other than amino-acyl groups"/>
    <property type="evidence" value="ECO:0007669"/>
    <property type="project" value="InterPro"/>
</dbReference>
<feature type="transmembrane region" description="Helical" evidence="1">
    <location>
        <begin position="35"/>
        <end position="51"/>
    </location>
</feature>
<evidence type="ECO:0000259" key="3">
    <source>
        <dbReference type="Pfam" id="PF19040"/>
    </source>
</evidence>
<dbReference type="Pfam" id="PF01757">
    <property type="entry name" value="Acyl_transf_3"/>
    <property type="match status" value="1"/>
</dbReference>
<gene>
    <name evidence="4" type="ORF">HOP61_16780</name>
</gene>
<dbReference type="InterPro" id="IPR043968">
    <property type="entry name" value="SGNH"/>
</dbReference>
<sequence length="663" mass="74102">MKHRREIDGLRAIAVLPVILFHAGFSWFAGGYVGVDVFFVVSGYLITTILIEDLEAQNFSIVRFYERRARRILPALFFVMLCCIPFAWLWMLPQQFKDFSQALVAISFFASNILFWRKSGYFAPAAEENPLLHTWSLAVEEQFYLFFPLLLLFVWRFGRRPVLMSLLLIMSLSLLLSEWGWRHQPSANFYLLPFRAWELGFGALCALWLSGRPQPSSAPLASLGLGLILYATFAYDKVTPFPSLYALIPVVGTALVILFGSPATLVGRLLSQRLMVGIGLISFSAYLWHQPLLAFARIRSLETPSWQIMGLLCVASMGLAYLTWRYVENPFRRGQVALASTRRRLFAMCFVGTGVFLLSGLYGHLNDGLPGRLSEQAVLLAAESHNRNPRRDECHVAGSTPVPECTYGGGTLGAIVIGDSHAAAVIRSIQQAMGDERLHVLDWTLASCPTIAGVKSDKASLAHCGNFVNYALEASRTLDRDAPLFIVNRVTAYLVGPNEPYAAEELAYPNHYLSGPYSTRSHEYLEEMASGFLTTACAFAQHREVFMFRPIPELKKDVPLYMARSLVFSGEVQRVSVTEAEYRERHRLALEIQDRAVRACGVNIIDPLPYLCRGGRCWGDIEGQPVYYDDDHLSESASRVLIPALRQAFTGPGRSMPLSAHDG</sequence>
<feature type="transmembrane region" description="Helical" evidence="1">
    <location>
        <begin position="187"/>
        <end position="209"/>
    </location>
</feature>
<dbReference type="PANTHER" id="PTHR23028:SF53">
    <property type="entry name" value="ACYL_TRANSF_3 DOMAIN-CONTAINING PROTEIN"/>
    <property type="match status" value="1"/>
</dbReference>
<feature type="transmembrane region" description="Helical" evidence="1">
    <location>
        <begin position="274"/>
        <end position="293"/>
    </location>
</feature>
<dbReference type="Pfam" id="PF19040">
    <property type="entry name" value="SGNH"/>
    <property type="match status" value="1"/>
</dbReference>
<feature type="transmembrane region" description="Helical" evidence="1">
    <location>
        <begin position="72"/>
        <end position="91"/>
    </location>
</feature>
<dbReference type="GO" id="GO:0009103">
    <property type="term" value="P:lipopolysaccharide biosynthetic process"/>
    <property type="evidence" value="ECO:0007669"/>
    <property type="project" value="TreeGrafter"/>
</dbReference>
<feature type="transmembrane region" description="Helical" evidence="1">
    <location>
        <begin position="345"/>
        <end position="365"/>
    </location>
</feature>
<feature type="domain" description="SGNH" evidence="3">
    <location>
        <begin position="393"/>
        <end position="646"/>
    </location>
</feature>
<dbReference type="RefSeq" id="WP_234240293.1">
    <property type="nucleotide sequence ID" value="NZ_JABFTS010000008.1"/>
</dbReference>
<dbReference type="InterPro" id="IPR050879">
    <property type="entry name" value="Acyltransferase_3"/>
</dbReference>
<comment type="caution">
    <text evidence="4">The sequence shown here is derived from an EMBL/GenBank/DDBJ whole genome shotgun (WGS) entry which is preliminary data.</text>
</comment>
<keyword evidence="1" id="KW-0472">Membrane</keyword>
<feature type="transmembrane region" description="Helical" evidence="1">
    <location>
        <begin position="247"/>
        <end position="267"/>
    </location>
</feature>
<dbReference type="GO" id="GO:0016020">
    <property type="term" value="C:membrane"/>
    <property type="evidence" value="ECO:0007669"/>
    <property type="project" value="TreeGrafter"/>
</dbReference>
<dbReference type="EMBL" id="JABFTS010000008">
    <property type="protein sequence ID" value="MCE8052950.1"/>
    <property type="molecule type" value="Genomic_DNA"/>
</dbReference>
<keyword evidence="1" id="KW-1133">Transmembrane helix</keyword>
<evidence type="ECO:0000313" key="5">
    <source>
        <dbReference type="Proteomes" id="UP001320178"/>
    </source>
</evidence>
<feature type="domain" description="Acyltransferase 3" evidence="2">
    <location>
        <begin position="6"/>
        <end position="325"/>
    </location>
</feature>
<reference evidence="4" key="1">
    <citation type="submission" date="2020-05" db="EMBL/GenBank/DDBJ databases">
        <authorList>
            <person name="Wang L."/>
            <person name="Shao Z."/>
        </authorList>
    </citation>
    <scope>NUCLEOTIDE SEQUENCE</scope>
    <source>
        <strain evidence="4">MCCC 1A05776</strain>
    </source>
</reference>